<organism evidence="3 4">
    <name type="scientific">Conexibacter arvalis</name>
    <dbReference type="NCBI Taxonomy" id="912552"/>
    <lineage>
        <taxon>Bacteria</taxon>
        <taxon>Bacillati</taxon>
        <taxon>Actinomycetota</taxon>
        <taxon>Thermoleophilia</taxon>
        <taxon>Solirubrobacterales</taxon>
        <taxon>Conexibacteraceae</taxon>
        <taxon>Conexibacter</taxon>
    </lineage>
</organism>
<dbReference type="InterPro" id="IPR000835">
    <property type="entry name" value="HTH_MarR-typ"/>
</dbReference>
<dbReference type="Gene3D" id="1.10.10.10">
    <property type="entry name" value="Winged helix-like DNA-binding domain superfamily/Winged helix DNA-binding domain"/>
    <property type="match status" value="1"/>
</dbReference>
<dbReference type="GO" id="GO:0003677">
    <property type="term" value="F:DNA binding"/>
    <property type="evidence" value="ECO:0007669"/>
    <property type="project" value="UniProtKB-KW"/>
</dbReference>
<feature type="domain" description="HTH marR-type" evidence="2">
    <location>
        <begin position="48"/>
        <end position="105"/>
    </location>
</feature>
<sequence length="156" mass="17044">MRRRDATGAEPPADRPRPVGDDGYARLAALRAGIRRYLAWAEQRAREHGMTPAQVQLALAVRSCDDPAGPTLTELADTLLLRHHSVVGLVDRAALAGLVERVRDDARPTHVHVRLTAEGAERLEALSLLHLRWLEQHAPELAETWAAFGPPPPTAG</sequence>
<dbReference type="RefSeq" id="WP_183338706.1">
    <property type="nucleotide sequence ID" value="NZ_JACHNU010000001.1"/>
</dbReference>
<evidence type="ECO:0000259" key="2">
    <source>
        <dbReference type="Pfam" id="PF12802"/>
    </source>
</evidence>
<accession>A0A840IA59</accession>
<proteinExistence type="predicted"/>
<dbReference type="InterPro" id="IPR036390">
    <property type="entry name" value="WH_DNA-bd_sf"/>
</dbReference>
<dbReference type="PANTHER" id="PTHR33164:SF104">
    <property type="entry name" value="TRANSCRIPTIONAL REGULATORY PROTEIN"/>
    <property type="match status" value="1"/>
</dbReference>
<dbReference type="PANTHER" id="PTHR33164">
    <property type="entry name" value="TRANSCRIPTIONAL REGULATOR, MARR FAMILY"/>
    <property type="match status" value="1"/>
</dbReference>
<reference evidence="3 4" key="1">
    <citation type="submission" date="2020-08" db="EMBL/GenBank/DDBJ databases">
        <title>Genomic Encyclopedia of Archaeal and Bacterial Type Strains, Phase II (KMG-II): from individual species to whole genera.</title>
        <authorList>
            <person name="Goeker M."/>
        </authorList>
    </citation>
    <scope>NUCLEOTIDE SEQUENCE [LARGE SCALE GENOMIC DNA]</scope>
    <source>
        <strain evidence="3 4">DSM 23288</strain>
    </source>
</reference>
<dbReference type="SUPFAM" id="SSF46785">
    <property type="entry name" value="Winged helix' DNA-binding domain"/>
    <property type="match status" value="1"/>
</dbReference>
<feature type="region of interest" description="Disordered" evidence="1">
    <location>
        <begin position="1"/>
        <end position="22"/>
    </location>
</feature>
<dbReference type="EMBL" id="JACHNU010000001">
    <property type="protein sequence ID" value="MBB4660958.1"/>
    <property type="molecule type" value="Genomic_DNA"/>
</dbReference>
<dbReference type="InterPro" id="IPR036388">
    <property type="entry name" value="WH-like_DNA-bd_sf"/>
</dbReference>
<evidence type="ECO:0000313" key="4">
    <source>
        <dbReference type="Proteomes" id="UP000585272"/>
    </source>
</evidence>
<dbReference type="Pfam" id="PF12802">
    <property type="entry name" value="MarR_2"/>
    <property type="match status" value="1"/>
</dbReference>
<dbReference type="GO" id="GO:0003700">
    <property type="term" value="F:DNA-binding transcription factor activity"/>
    <property type="evidence" value="ECO:0007669"/>
    <property type="project" value="InterPro"/>
</dbReference>
<keyword evidence="3" id="KW-0238">DNA-binding</keyword>
<dbReference type="Proteomes" id="UP000585272">
    <property type="component" value="Unassembled WGS sequence"/>
</dbReference>
<evidence type="ECO:0000256" key="1">
    <source>
        <dbReference type="SAM" id="MobiDB-lite"/>
    </source>
</evidence>
<evidence type="ECO:0000313" key="3">
    <source>
        <dbReference type="EMBL" id="MBB4660958.1"/>
    </source>
</evidence>
<name>A0A840IA59_9ACTN</name>
<dbReference type="AlphaFoldDB" id="A0A840IA59"/>
<keyword evidence="4" id="KW-1185">Reference proteome</keyword>
<protein>
    <submittedName>
        <fullName evidence="3">DNA-binding MarR family transcriptional regulator</fullName>
    </submittedName>
</protein>
<gene>
    <name evidence="3" type="ORF">BDZ31_000531</name>
</gene>
<dbReference type="InterPro" id="IPR039422">
    <property type="entry name" value="MarR/SlyA-like"/>
</dbReference>
<dbReference type="GO" id="GO:0006950">
    <property type="term" value="P:response to stress"/>
    <property type="evidence" value="ECO:0007669"/>
    <property type="project" value="TreeGrafter"/>
</dbReference>
<comment type="caution">
    <text evidence="3">The sequence shown here is derived from an EMBL/GenBank/DDBJ whole genome shotgun (WGS) entry which is preliminary data.</text>
</comment>